<proteinExistence type="predicted"/>
<dbReference type="AlphaFoldDB" id="A0A3A4K914"/>
<dbReference type="OrthoDB" id="3290158at2"/>
<dbReference type="EMBL" id="QZFU01000055">
    <property type="protein sequence ID" value="RJO68418.1"/>
    <property type="molecule type" value="Genomic_DNA"/>
</dbReference>
<evidence type="ECO:0000313" key="2">
    <source>
        <dbReference type="EMBL" id="RJO68418.1"/>
    </source>
</evidence>
<sequence>MTMAAQSPVETHTVPGRMLTQPQWLAARIAETGETWGNTVPRVAGTMWWCMLASALVQQVARAYATDTPAPAPELARLDCEVRTDGGIEVVHILPSDGIAECAAALRETLATVIPVVAAVSGAGAPALWAVVTDAIGNRALDAGSAEAGSRLAREIGGRLVAPRFVEIGGRTFVKRLSCCLVFEFPGCEMCTSCPKRTAADRESRLAELAAQG</sequence>
<feature type="domain" description="Ferric siderophore reductase C-terminal" evidence="1">
    <location>
        <begin position="176"/>
        <end position="196"/>
    </location>
</feature>
<name>A0A3A4K914_9NOCA</name>
<protein>
    <submittedName>
        <fullName evidence="2">(2Fe-2S)-binding protein</fullName>
    </submittedName>
</protein>
<dbReference type="Proteomes" id="UP000266677">
    <property type="component" value="Unassembled WGS sequence"/>
</dbReference>
<dbReference type="Pfam" id="PF11575">
    <property type="entry name" value="FhuF_C"/>
    <property type="match status" value="1"/>
</dbReference>
<evidence type="ECO:0000313" key="3">
    <source>
        <dbReference type="Proteomes" id="UP000266677"/>
    </source>
</evidence>
<comment type="caution">
    <text evidence="2">The sequence shown here is derived from an EMBL/GenBank/DDBJ whole genome shotgun (WGS) entry which is preliminary data.</text>
</comment>
<dbReference type="InterPro" id="IPR024726">
    <property type="entry name" value="FhuF_C"/>
</dbReference>
<gene>
    <name evidence="2" type="ORF">D5S18_34010</name>
</gene>
<reference evidence="2 3" key="1">
    <citation type="submission" date="2018-09" db="EMBL/GenBank/DDBJ databases">
        <title>YIM PH21274 draft genome.</title>
        <authorList>
            <person name="Miao C."/>
        </authorList>
    </citation>
    <scope>NUCLEOTIDE SEQUENCE [LARGE SCALE GENOMIC DNA]</scope>
    <source>
        <strain evidence="2 3">YIM PH 21724</strain>
    </source>
</reference>
<evidence type="ECO:0000259" key="1">
    <source>
        <dbReference type="Pfam" id="PF11575"/>
    </source>
</evidence>
<organism evidence="2 3">
    <name type="scientific">Nocardia panacis</name>
    <dbReference type="NCBI Taxonomy" id="2340916"/>
    <lineage>
        <taxon>Bacteria</taxon>
        <taxon>Bacillati</taxon>
        <taxon>Actinomycetota</taxon>
        <taxon>Actinomycetes</taxon>
        <taxon>Mycobacteriales</taxon>
        <taxon>Nocardiaceae</taxon>
        <taxon>Nocardia</taxon>
    </lineage>
</organism>
<keyword evidence="3" id="KW-1185">Reference proteome</keyword>
<accession>A0A3A4K914</accession>
<dbReference type="GO" id="GO:0051537">
    <property type="term" value="F:2 iron, 2 sulfur cluster binding"/>
    <property type="evidence" value="ECO:0007669"/>
    <property type="project" value="InterPro"/>
</dbReference>